<feature type="signal peptide" evidence="3">
    <location>
        <begin position="1"/>
        <end position="24"/>
    </location>
</feature>
<evidence type="ECO:0000256" key="1">
    <source>
        <dbReference type="SAM" id="Coils"/>
    </source>
</evidence>
<dbReference type="EMBL" id="WJBH02000007">
    <property type="protein sequence ID" value="KAI9556112.1"/>
    <property type="molecule type" value="Genomic_DNA"/>
</dbReference>
<feature type="region of interest" description="Disordered" evidence="2">
    <location>
        <begin position="317"/>
        <end position="336"/>
    </location>
</feature>
<keyword evidence="5" id="KW-1185">Reference proteome</keyword>
<reference evidence="4 5" key="1">
    <citation type="submission" date="2022-05" db="EMBL/GenBank/DDBJ databases">
        <title>A multi-omics perspective on studying reproductive biology in Daphnia sinensis.</title>
        <authorList>
            <person name="Jia J."/>
        </authorList>
    </citation>
    <scope>NUCLEOTIDE SEQUENCE [LARGE SCALE GENOMIC DNA]</scope>
    <source>
        <strain evidence="4 5">WSL</strain>
    </source>
</reference>
<gene>
    <name evidence="4" type="ORF">GHT06_018684</name>
</gene>
<dbReference type="AlphaFoldDB" id="A0AAD5PR19"/>
<evidence type="ECO:0000256" key="2">
    <source>
        <dbReference type="SAM" id="MobiDB-lite"/>
    </source>
</evidence>
<protein>
    <submittedName>
        <fullName evidence="4">Uncharacterized protein</fullName>
    </submittedName>
</protein>
<dbReference type="Proteomes" id="UP000820818">
    <property type="component" value="Linkage Group LG7"/>
</dbReference>
<accession>A0AAD5PR19</accession>
<feature type="region of interest" description="Disordered" evidence="2">
    <location>
        <begin position="237"/>
        <end position="265"/>
    </location>
</feature>
<keyword evidence="3" id="KW-0732">Signal</keyword>
<name>A0AAD5PR19_9CRUS</name>
<evidence type="ECO:0000256" key="3">
    <source>
        <dbReference type="SAM" id="SignalP"/>
    </source>
</evidence>
<evidence type="ECO:0000313" key="5">
    <source>
        <dbReference type="Proteomes" id="UP000820818"/>
    </source>
</evidence>
<comment type="caution">
    <text evidence="4">The sequence shown here is derived from an EMBL/GenBank/DDBJ whole genome shotgun (WGS) entry which is preliminary data.</text>
</comment>
<feature type="compositionally biased region" description="Basic and acidic residues" evidence="2">
    <location>
        <begin position="237"/>
        <end position="248"/>
    </location>
</feature>
<proteinExistence type="predicted"/>
<organism evidence="4 5">
    <name type="scientific">Daphnia sinensis</name>
    <dbReference type="NCBI Taxonomy" id="1820382"/>
    <lineage>
        <taxon>Eukaryota</taxon>
        <taxon>Metazoa</taxon>
        <taxon>Ecdysozoa</taxon>
        <taxon>Arthropoda</taxon>
        <taxon>Crustacea</taxon>
        <taxon>Branchiopoda</taxon>
        <taxon>Diplostraca</taxon>
        <taxon>Cladocera</taxon>
        <taxon>Anomopoda</taxon>
        <taxon>Daphniidae</taxon>
        <taxon>Daphnia</taxon>
        <taxon>Daphnia similis group</taxon>
    </lineage>
</organism>
<keyword evidence="1" id="KW-0175">Coiled coil</keyword>
<feature type="coiled-coil region" evidence="1">
    <location>
        <begin position="189"/>
        <end position="223"/>
    </location>
</feature>
<feature type="chain" id="PRO_5041942647" evidence="3">
    <location>
        <begin position="25"/>
        <end position="336"/>
    </location>
</feature>
<evidence type="ECO:0000313" key="4">
    <source>
        <dbReference type="EMBL" id="KAI9556112.1"/>
    </source>
</evidence>
<sequence>MEEASLPYLLLSCLSCCLCPVVSPSTISCCLHRSPAQLRRGHSPACPAVLPRVHGHQIPVFLWVLWRRASVLHRLRGRGLPPSADIFATSRGSTSQLVSQSENIQLQHQKAVFDHFQTLLDSSARGYILWKELELTIPKGVFRRLRLPEPFPDQRSVKSERRRIAPYTRQVPESLGAVPLLSSEEQSQLDALTRVRASQTARIAEAQKAAKEAEKRASSLLEASQIRKEKERLKLREEALPKASKLDIPEPEPQPRPSTSPRRPTLLERINKEIREQTIAKPVPLEVRSTASTPRRRYSKIIPAEKVNKKLAKRFARHGLETSSDEDEILKSPVSA</sequence>